<dbReference type="AlphaFoldDB" id="A0A7W3Y0C2"/>
<accession>A0A7W3Y0C2</accession>
<feature type="region of interest" description="Disordered" evidence="1">
    <location>
        <begin position="349"/>
        <end position="446"/>
    </location>
</feature>
<dbReference type="Proteomes" id="UP000538929">
    <property type="component" value="Unassembled WGS sequence"/>
</dbReference>
<dbReference type="PRINTS" id="PR00558">
    <property type="entry name" value="ADRENRGCA2AR"/>
</dbReference>
<feature type="compositionally biased region" description="Gly residues" evidence="1">
    <location>
        <begin position="112"/>
        <end position="122"/>
    </location>
</feature>
<feature type="region of interest" description="Disordered" evidence="1">
    <location>
        <begin position="1"/>
        <end position="76"/>
    </location>
</feature>
<dbReference type="GO" id="GO:0007186">
    <property type="term" value="P:G protein-coupled receptor signaling pathway"/>
    <property type="evidence" value="ECO:0007669"/>
    <property type="project" value="InterPro"/>
</dbReference>
<dbReference type="EMBL" id="VKHT01000046">
    <property type="protein sequence ID" value="MBB0243146.1"/>
    <property type="molecule type" value="Genomic_DNA"/>
</dbReference>
<evidence type="ECO:0000313" key="3">
    <source>
        <dbReference type="Proteomes" id="UP000538929"/>
    </source>
</evidence>
<dbReference type="InterPro" id="IPR001946">
    <property type="entry name" value="ADRA2A_rcpt"/>
</dbReference>
<evidence type="ECO:0000313" key="2">
    <source>
        <dbReference type="EMBL" id="MBB0243146.1"/>
    </source>
</evidence>
<comment type="caution">
    <text evidence="2">The sequence shown here is derived from an EMBL/GenBank/DDBJ whole genome shotgun (WGS) entry which is preliminary data.</text>
</comment>
<feature type="compositionally biased region" description="Basic and acidic residues" evidence="1">
    <location>
        <begin position="14"/>
        <end position="44"/>
    </location>
</feature>
<evidence type="ECO:0000256" key="1">
    <source>
        <dbReference type="SAM" id="MobiDB-lite"/>
    </source>
</evidence>
<dbReference type="GO" id="GO:0016020">
    <property type="term" value="C:membrane"/>
    <property type="evidence" value="ECO:0007669"/>
    <property type="project" value="InterPro"/>
</dbReference>
<feature type="compositionally biased region" description="Gly residues" evidence="1">
    <location>
        <begin position="147"/>
        <end position="157"/>
    </location>
</feature>
<sequence length="446" mass="46358">MTLFGSGATPDDGEDRHERPGGYEHPRKADGRRPWAGRAADRSAAHGAVSGIIGEPELREPSGRPVGSDTPGGVTAAAGSRRAFFRGRGTDPATGANPGAVVEAPIVERGGGDGAPAPGGGVDTDVHTGVDPGTEVDPDSEVESGVGSDGSGGGGRAGPRRFRGLLTDRLRAGAVGALAASLVWGIVFTARDLPGTALPGPHHHHPELCAVLDLSPFEETFGVPTYQPESASLERDGWDLARCTTYLEPGTHGDGEEAMGEVHRQLMLSVETILHHRHHPADGFAIRAEFGGLEHMLGDYVYTVEERPGVGDEAWLVVDATPHSEGPAWGSLSVREGRLELRVSWHFWASPGGEPDVRPPRVARPHRRIDAGGPAGARPVRSGSGAGSDDRGMIPVRPSPTPGTPGAGPGGAPARPGPRRVSASGPPGRWRPRPAPGHRPGPHRLP</sequence>
<protein>
    <submittedName>
        <fullName evidence="2">Uncharacterized protein</fullName>
    </submittedName>
</protein>
<dbReference type="RefSeq" id="WP_182604865.1">
    <property type="nucleotide sequence ID" value="NZ_VKHT01000046.1"/>
</dbReference>
<proteinExistence type="predicted"/>
<gene>
    <name evidence="2" type="ORF">FNQ90_03220</name>
</gene>
<organism evidence="2 3">
    <name type="scientific">Streptomyces alkaliphilus</name>
    <dbReference type="NCBI Taxonomy" id="1472722"/>
    <lineage>
        <taxon>Bacteria</taxon>
        <taxon>Bacillati</taxon>
        <taxon>Actinomycetota</taxon>
        <taxon>Actinomycetes</taxon>
        <taxon>Kitasatosporales</taxon>
        <taxon>Streptomycetaceae</taxon>
        <taxon>Streptomyces</taxon>
    </lineage>
</organism>
<keyword evidence="3" id="KW-1185">Reference proteome</keyword>
<reference evidence="3" key="1">
    <citation type="submission" date="2019-10" db="EMBL/GenBank/DDBJ databases">
        <title>Streptomyces sp. nov., a novel actinobacterium isolated from alkaline environment.</title>
        <authorList>
            <person name="Golinska P."/>
        </authorList>
    </citation>
    <scope>NUCLEOTIDE SEQUENCE [LARGE SCALE GENOMIC DNA]</scope>
    <source>
        <strain evidence="3">DSM 42118</strain>
    </source>
</reference>
<name>A0A7W3Y0C2_9ACTN</name>
<feature type="region of interest" description="Disordered" evidence="1">
    <location>
        <begin position="106"/>
        <end position="160"/>
    </location>
</feature>